<dbReference type="Pfam" id="PF13927">
    <property type="entry name" value="Ig_3"/>
    <property type="match status" value="2"/>
</dbReference>
<keyword evidence="7" id="KW-0325">Glycoprotein</keyword>
<dbReference type="InterPro" id="IPR036179">
    <property type="entry name" value="Ig-like_dom_sf"/>
</dbReference>
<evidence type="ECO:0000256" key="6">
    <source>
        <dbReference type="ARBA" id="ARBA00023157"/>
    </source>
</evidence>
<feature type="domain" description="Ig-like" evidence="11">
    <location>
        <begin position="236"/>
        <end position="331"/>
    </location>
</feature>
<dbReference type="CDD" id="cd00096">
    <property type="entry name" value="Ig"/>
    <property type="match status" value="1"/>
</dbReference>
<proteinExistence type="predicted"/>
<dbReference type="OrthoDB" id="10012075at2759"/>
<dbReference type="InterPro" id="IPR051170">
    <property type="entry name" value="Neural/epithelial_adhesion"/>
</dbReference>
<dbReference type="GO" id="GO:0005886">
    <property type="term" value="C:plasma membrane"/>
    <property type="evidence" value="ECO:0007669"/>
    <property type="project" value="UniProtKB-SubCell"/>
</dbReference>
<evidence type="ECO:0000256" key="9">
    <source>
        <dbReference type="SAM" id="MobiDB-lite"/>
    </source>
</evidence>
<dbReference type="InterPro" id="IPR003599">
    <property type="entry name" value="Ig_sub"/>
</dbReference>
<keyword evidence="4" id="KW-0677">Repeat</keyword>
<keyword evidence="3 10" id="KW-0732">Signal</keyword>
<dbReference type="PANTHER" id="PTHR12231:SF157">
    <property type="entry name" value="DPR-INTERACTING PROTEIN EPSILON-RELATED"/>
    <property type="match status" value="1"/>
</dbReference>
<organism evidence="12">
    <name type="scientific">Lepeophtheirus salmonis</name>
    <name type="common">Salmon louse</name>
    <name type="synonym">Caligus salmonis</name>
    <dbReference type="NCBI Taxonomy" id="72036"/>
    <lineage>
        <taxon>Eukaryota</taxon>
        <taxon>Metazoa</taxon>
        <taxon>Ecdysozoa</taxon>
        <taxon>Arthropoda</taxon>
        <taxon>Crustacea</taxon>
        <taxon>Multicrustacea</taxon>
        <taxon>Hexanauplia</taxon>
        <taxon>Copepoda</taxon>
        <taxon>Siphonostomatoida</taxon>
        <taxon>Caligidae</taxon>
        <taxon>Lepeophtheirus</taxon>
    </lineage>
</organism>
<comment type="subcellular location">
    <subcellularLocation>
        <location evidence="1">Cell membrane</location>
    </subcellularLocation>
</comment>
<keyword evidence="5" id="KW-0472">Membrane</keyword>
<dbReference type="InterPro" id="IPR013151">
    <property type="entry name" value="Immunoglobulin_dom"/>
</dbReference>
<keyword evidence="8" id="KW-0393">Immunoglobulin domain</keyword>
<dbReference type="GO" id="GO:0043005">
    <property type="term" value="C:neuron projection"/>
    <property type="evidence" value="ECO:0007669"/>
    <property type="project" value="TreeGrafter"/>
</dbReference>
<name>A0A0K2TRE1_LEPSM</name>
<dbReference type="PANTHER" id="PTHR12231">
    <property type="entry name" value="CTX-RELATED TYPE I TRANSMEMBRANE PROTEIN"/>
    <property type="match status" value="1"/>
</dbReference>
<keyword evidence="6" id="KW-1015">Disulfide bond</keyword>
<evidence type="ECO:0000256" key="5">
    <source>
        <dbReference type="ARBA" id="ARBA00023136"/>
    </source>
</evidence>
<dbReference type="AlphaFoldDB" id="A0A0K2TRE1"/>
<dbReference type="Pfam" id="PF00047">
    <property type="entry name" value="ig"/>
    <property type="match status" value="1"/>
</dbReference>
<evidence type="ECO:0000259" key="11">
    <source>
        <dbReference type="PROSITE" id="PS50835"/>
    </source>
</evidence>
<evidence type="ECO:0000256" key="7">
    <source>
        <dbReference type="ARBA" id="ARBA00023180"/>
    </source>
</evidence>
<evidence type="ECO:0000256" key="4">
    <source>
        <dbReference type="ARBA" id="ARBA00022737"/>
    </source>
</evidence>
<feature type="domain" description="Ig-like" evidence="11">
    <location>
        <begin position="139"/>
        <end position="226"/>
    </location>
</feature>
<evidence type="ECO:0000313" key="12">
    <source>
        <dbReference type="EMBL" id="CDW27956.1"/>
    </source>
</evidence>
<dbReference type="Gene3D" id="2.60.40.10">
    <property type="entry name" value="Immunoglobulins"/>
    <property type="match status" value="3"/>
</dbReference>
<feature type="signal peptide" evidence="10">
    <location>
        <begin position="1"/>
        <end position="23"/>
    </location>
</feature>
<dbReference type="InterPro" id="IPR007110">
    <property type="entry name" value="Ig-like_dom"/>
</dbReference>
<evidence type="ECO:0000256" key="3">
    <source>
        <dbReference type="ARBA" id="ARBA00022729"/>
    </source>
</evidence>
<dbReference type="EMBL" id="HACA01010595">
    <property type="protein sequence ID" value="CDW27956.1"/>
    <property type="molecule type" value="Transcribed_RNA"/>
</dbReference>
<dbReference type="InterPro" id="IPR003598">
    <property type="entry name" value="Ig_sub2"/>
</dbReference>
<accession>A0A0K2TRE1</accession>
<sequence length="442" mass="49849">MIGVGFLLGGSWIFLLTCSASLGKQLRRHSGLQGEPGFVGSTVKNVTVPEGRDVLLSCTVKNLEGHKVAWIHYDRSAILTVQNHVITRNPRIGVSHEGHRTWNLHIRNVERSDQGAYMCQINTAKAKTKLGYLTVVVPPRIEDSMSSGDKVRTEGSNVTLECTARGSPKPTVTWKREDGRNINIDKSRNFSVPFVEGDILRLYKVSRLDMGAYMCIAANGVPPAVSKRIHLGIDFPPMMWVPNQQIRSPLGGAIKLKCVVEAHPEALIFWEKDGSMLQSNERIKMRVIHGEPRYKLEMKLLISSVLKEDFGTFKCIAKNPRGVTDGAIRLTEEIPITVVPQTTPTITPISSTTQLIINIINQDNFYKQRKEIYGSSSNDVDEDNNPWRKKHEGKSDPIQKQNYQLTNEFGSINGGELFNKHKNYYSLWILQFILNFHFWLLL</sequence>
<dbReference type="SMART" id="SM00409">
    <property type="entry name" value="IG"/>
    <property type="match status" value="3"/>
</dbReference>
<dbReference type="SMART" id="SM00408">
    <property type="entry name" value="IGc2"/>
    <property type="match status" value="3"/>
</dbReference>
<evidence type="ECO:0000256" key="1">
    <source>
        <dbReference type="ARBA" id="ARBA00004236"/>
    </source>
</evidence>
<evidence type="ECO:0000256" key="10">
    <source>
        <dbReference type="SAM" id="SignalP"/>
    </source>
</evidence>
<dbReference type="FunFam" id="2.60.40.10:FF:000328">
    <property type="entry name" value="CLUMA_CG000981, isoform A"/>
    <property type="match status" value="1"/>
</dbReference>
<dbReference type="SUPFAM" id="SSF48726">
    <property type="entry name" value="Immunoglobulin"/>
    <property type="match status" value="3"/>
</dbReference>
<feature type="region of interest" description="Disordered" evidence="9">
    <location>
        <begin position="375"/>
        <end position="400"/>
    </location>
</feature>
<evidence type="ECO:0000256" key="2">
    <source>
        <dbReference type="ARBA" id="ARBA00022475"/>
    </source>
</evidence>
<keyword evidence="2" id="KW-1003">Cell membrane</keyword>
<reference evidence="12" key="1">
    <citation type="submission" date="2014-05" db="EMBL/GenBank/DDBJ databases">
        <authorList>
            <person name="Chronopoulou M."/>
        </authorList>
    </citation>
    <scope>NUCLEOTIDE SEQUENCE</scope>
    <source>
        <tissue evidence="12">Whole organism</tissue>
    </source>
</reference>
<dbReference type="PROSITE" id="PS50835">
    <property type="entry name" value="IG_LIKE"/>
    <property type="match status" value="3"/>
</dbReference>
<feature type="chain" id="PRO_5005488027" description="Ig-like domain-containing protein" evidence="10">
    <location>
        <begin position="24"/>
        <end position="442"/>
    </location>
</feature>
<dbReference type="InterPro" id="IPR013783">
    <property type="entry name" value="Ig-like_fold"/>
</dbReference>
<evidence type="ECO:0000256" key="8">
    <source>
        <dbReference type="ARBA" id="ARBA00023319"/>
    </source>
</evidence>
<protein>
    <recommendedName>
        <fullName evidence="11">Ig-like domain-containing protein</fullName>
    </recommendedName>
</protein>
<feature type="domain" description="Ig-like" evidence="11">
    <location>
        <begin position="36"/>
        <end position="131"/>
    </location>
</feature>